<dbReference type="EMBL" id="CP023445">
    <property type="protein sequence ID" value="ATE54767.1"/>
    <property type="molecule type" value="Genomic_DNA"/>
</dbReference>
<dbReference type="RefSeq" id="WP_096494236.1">
    <property type="nucleotide sequence ID" value="NZ_CP023445.1"/>
</dbReference>
<dbReference type="Proteomes" id="UP000218505">
    <property type="component" value="Chromosome"/>
</dbReference>
<evidence type="ECO:0000313" key="3">
    <source>
        <dbReference type="Proteomes" id="UP000218505"/>
    </source>
</evidence>
<accession>A0A290Z6V8</accession>
<keyword evidence="3" id="KW-1185">Reference proteome</keyword>
<dbReference type="AlphaFoldDB" id="A0A290Z6V8"/>
<protein>
    <recommendedName>
        <fullName evidence="4">Secreted protein</fullName>
    </recommendedName>
</protein>
<evidence type="ECO:0008006" key="4">
    <source>
        <dbReference type="Google" id="ProtNLM"/>
    </source>
</evidence>
<sequence length="138" mass="14449">MIKRIATGTAALAFALLPALGANATAQATTPTPPPSASCVNSDPTGLVNVVTCTINTTVQVPIDLPDSVLTFGDVLSNNHVLSGNELTLLQTTIKDVLNHNTVQDNLVFKQALVDALNNLDIDIIDDVTVSKVFVDVL</sequence>
<evidence type="ECO:0000313" key="2">
    <source>
        <dbReference type="EMBL" id="ATE54767.1"/>
    </source>
</evidence>
<reference evidence="2" key="1">
    <citation type="submission" date="2017-09" db="EMBL/GenBank/DDBJ databases">
        <title>Complete Genome Sequence of ansamitocin-producing Bacterium Actinosynnema pretiosum X47.</title>
        <authorList>
            <person name="Cao G."/>
            <person name="Zong G."/>
            <person name="Zhong C."/>
            <person name="Fu J."/>
        </authorList>
    </citation>
    <scope>NUCLEOTIDE SEQUENCE [LARGE SCALE GENOMIC DNA]</scope>
    <source>
        <strain evidence="2">X47</strain>
    </source>
</reference>
<feature type="signal peptide" evidence="1">
    <location>
        <begin position="1"/>
        <end position="24"/>
    </location>
</feature>
<keyword evidence="1" id="KW-0732">Signal</keyword>
<name>A0A290Z6V8_9PSEU</name>
<dbReference type="KEGG" id="apre:CNX65_17010"/>
<evidence type="ECO:0000256" key="1">
    <source>
        <dbReference type="SAM" id="SignalP"/>
    </source>
</evidence>
<proteinExistence type="predicted"/>
<feature type="chain" id="PRO_5039673066" description="Secreted protein" evidence="1">
    <location>
        <begin position="25"/>
        <end position="138"/>
    </location>
</feature>
<gene>
    <name evidence="2" type="ORF">CNX65_17010</name>
</gene>
<organism evidence="2 3">
    <name type="scientific">Actinosynnema pretiosum</name>
    <dbReference type="NCBI Taxonomy" id="42197"/>
    <lineage>
        <taxon>Bacteria</taxon>
        <taxon>Bacillati</taxon>
        <taxon>Actinomycetota</taxon>
        <taxon>Actinomycetes</taxon>
        <taxon>Pseudonocardiales</taxon>
        <taxon>Pseudonocardiaceae</taxon>
        <taxon>Actinosynnema</taxon>
    </lineage>
</organism>